<evidence type="ECO:0000313" key="3">
    <source>
        <dbReference type="Proteomes" id="UP001162164"/>
    </source>
</evidence>
<keyword evidence="3" id="KW-1185">Reference proteome</keyword>
<dbReference type="Proteomes" id="UP001162164">
    <property type="component" value="Unassembled WGS sequence"/>
</dbReference>
<feature type="region of interest" description="Disordered" evidence="1">
    <location>
        <begin position="1"/>
        <end position="30"/>
    </location>
</feature>
<sequence length="124" mass="14100">MPTFPQYRNIKGTKTLPQETNTGAGDQTNNLPAISDLNSRNLAFLTWYWVVIFDSFVKTKGYKKLLLNSPKDDGMDRTIQKGTKPTAKCRFIAFGIAFIQIKVKWPMSTHKRLDTIQNAQSCEV</sequence>
<gene>
    <name evidence="2" type="ORF">NQ317_009469</name>
</gene>
<evidence type="ECO:0000313" key="2">
    <source>
        <dbReference type="EMBL" id="KAJ8953121.1"/>
    </source>
</evidence>
<comment type="caution">
    <text evidence="2">The sequence shown here is derived from an EMBL/GenBank/DDBJ whole genome shotgun (WGS) entry which is preliminary data.</text>
</comment>
<name>A0ABQ9IQJ0_9CUCU</name>
<dbReference type="EMBL" id="JAPWTJ010003689">
    <property type="protein sequence ID" value="KAJ8953121.1"/>
    <property type="molecule type" value="Genomic_DNA"/>
</dbReference>
<organism evidence="2 3">
    <name type="scientific">Molorchus minor</name>
    <dbReference type="NCBI Taxonomy" id="1323400"/>
    <lineage>
        <taxon>Eukaryota</taxon>
        <taxon>Metazoa</taxon>
        <taxon>Ecdysozoa</taxon>
        <taxon>Arthropoda</taxon>
        <taxon>Hexapoda</taxon>
        <taxon>Insecta</taxon>
        <taxon>Pterygota</taxon>
        <taxon>Neoptera</taxon>
        <taxon>Endopterygota</taxon>
        <taxon>Coleoptera</taxon>
        <taxon>Polyphaga</taxon>
        <taxon>Cucujiformia</taxon>
        <taxon>Chrysomeloidea</taxon>
        <taxon>Cerambycidae</taxon>
        <taxon>Lamiinae</taxon>
        <taxon>Monochamini</taxon>
        <taxon>Molorchus</taxon>
    </lineage>
</organism>
<protein>
    <submittedName>
        <fullName evidence="2">Uncharacterized protein</fullName>
    </submittedName>
</protein>
<evidence type="ECO:0000256" key="1">
    <source>
        <dbReference type="SAM" id="MobiDB-lite"/>
    </source>
</evidence>
<reference evidence="2" key="1">
    <citation type="journal article" date="2023" name="Insect Mol. Biol.">
        <title>Genome sequencing provides insights into the evolution of gene families encoding plant cell wall-degrading enzymes in longhorned beetles.</title>
        <authorList>
            <person name="Shin N.R."/>
            <person name="Okamura Y."/>
            <person name="Kirsch R."/>
            <person name="Pauchet Y."/>
        </authorList>
    </citation>
    <scope>NUCLEOTIDE SEQUENCE</scope>
    <source>
        <strain evidence="2">MMC_N1</strain>
    </source>
</reference>
<accession>A0ABQ9IQJ0</accession>
<proteinExistence type="predicted"/>
<feature type="compositionally biased region" description="Polar residues" evidence="1">
    <location>
        <begin position="15"/>
        <end position="30"/>
    </location>
</feature>